<evidence type="ECO:0000313" key="2">
    <source>
        <dbReference type="Proteomes" id="UP000501849"/>
    </source>
</evidence>
<keyword evidence="2" id="KW-1185">Reference proteome</keyword>
<keyword evidence="1" id="KW-0614">Plasmid</keyword>
<evidence type="ECO:0000313" key="1">
    <source>
        <dbReference type="EMBL" id="QIV79560.1"/>
    </source>
</evidence>
<proteinExistence type="predicted"/>
<sequence>MTRYLLTTAGRTYRIDADGETSDILQWYIESQGTPEPLIALSRQQVLARIGRSALPTDFPAPDMVIGDPNRETGHTRGWLESSVDGWEAALLNSDAPAAETDTNKASREMMDEAVAAETSSRSDKPAWTPRSRLWADVPMAADDRVVIISSLGVVAPSGKVITGQSMPSGQALGNFLATHWPRSPKFLPQLWLTYEALESIGFAVDDSDGPITSSSAVTGVVEQYFDCKVSNAKAGWFTCKFAGDRKAYVVLIPLMHTDPSSKRPGDMGVAGYEDSGTELPEDELDAVKLLAERIAWLANIADGVAPSSRWSTLGASLLDAVRKRGRQDTKAIEACPYPAQVAVETGGDIEPAVEPQWDRRPHRAKEDKIDVEVDQRAAYLASAGQVELGYGKLKELSKIDVGVFGEQKPPFGLWRLTTPPCSDLDGLTKKLPRPHASMQWDEPATFWVTTRGVQQLTAPVELGGAGLSIPELVIDEAWVWSQQGRLLRTWADALRAKLIEAREAEREDYQDFVKAIYTTYLGRMASDQWQPSQKQHQQPAWYAAIRADTRWRAMRYARMMADTHNLYPVQAELDAWIYLVDRDQDLSIFNEEPAVNGKYRVKWTSAEDDEQGGGAA</sequence>
<dbReference type="AlphaFoldDB" id="A0A6H0RX78"/>
<protein>
    <submittedName>
        <fullName evidence="1">Uncharacterized protein</fullName>
    </submittedName>
</protein>
<reference evidence="1 2" key="1">
    <citation type="submission" date="2019-04" db="EMBL/GenBank/DDBJ databases">
        <title>Draft, Whole-Genome Sequence of the Anthracene-degrading Mycobacterium frederiksbergense LB501T, Isolated from a Polycyclic Aromatic Hydrocarbon (PAH)-Contaminated Soil.</title>
        <authorList>
            <person name="Augelletti F."/>
        </authorList>
    </citation>
    <scope>NUCLEOTIDE SEQUENCE [LARGE SCALE GENOMIC DNA]</scope>
    <source>
        <strain evidence="1 2">LB 501T</strain>
        <plasmid evidence="1 2">unnamed1</plasmid>
    </source>
</reference>
<dbReference type="RefSeq" id="WP_168140346.1">
    <property type="nucleotide sequence ID" value="NZ_CP038797.1"/>
</dbReference>
<dbReference type="Proteomes" id="UP000501849">
    <property type="component" value="Plasmid unnamed1"/>
</dbReference>
<gene>
    <name evidence="1" type="ORF">EXE63_00480</name>
</gene>
<dbReference type="KEGG" id="mfre:EXE63_00480"/>
<geneLocation type="plasmid" evidence="1 2">
    <name>unnamed1</name>
</geneLocation>
<accession>A0A6H0RX78</accession>
<dbReference type="EMBL" id="CP038797">
    <property type="protein sequence ID" value="QIV79560.1"/>
    <property type="molecule type" value="Genomic_DNA"/>
</dbReference>
<name>A0A6H0RX78_9MYCO</name>
<organism evidence="1 2">
    <name type="scientific">Mycolicibacterium frederiksbergense</name>
    <dbReference type="NCBI Taxonomy" id="117567"/>
    <lineage>
        <taxon>Bacteria</taxon>
        <taxon>Bacillati</taxon>
        <taxon>Actinomycetota</taxon>
        <taxon>Actinomycetes</taxon>
        <taxon>Mycobacteriales</taxon>
        <taxon>Mycobacteriaceae</taxon>
        <taxon>Mycolicibacterium</taxon>
    </lineage>
</organism>